<keyword evidence="3" id="KW-1185">Reference proteome</keyword>
<proteinExistence type="predicted"/>
<feature type="region of interest" description="Disordered" evidence="1">
    <location>
        <begin position="388"/>
        <end position="407"/>
    </location>
</feature>
<evidence type="ECO:0000313" key="2">
    <source>
        <dbReference type="EMBL" id="RXW18698.1"/>
    </source>
</evidence>
<protein>
    <submittedName>
        <fullName evidence="2">Uncharacterized protein</fullName>
    </submittedName>
</protein>
<dbReference type="Proteomes" id="UP000290288">
    <property type="component" value="Unassembled WGS sequence"/>
</dbReference>
<sequence>MPATPDSKATYANVLKNVSPSSSVTDEHSTSPPPKSLNAFASSFVPSTEASALSSFTFPTLNPPDNSTARLTTVKIKKDDQGFFTDVQVEDTPQPLPSFLQEPTPRRRTRTSKTREIVDRLRSSQADNLAKCISHSPSPIFHDLSFIQPRLSVSEDGGDRDRESSLSTPSLDEEDEGWYDLGVGVEVPAPTKAKRARELLLALTRRRTNSTSSEPPANGDKVADKPKTAPSSSDGWIEGHPSNEFPPLPSNTSTKPLPSNSAPNSVPSKPQRKKHHAPKSSTSSSVMSVSPTYPAFAAQTPYMNVPLMRPPHLPAMMPAPAPAPMNFFFNPAATPFIPLPPYTTAPPTYLTPSPFAPAVSLHAHPMAAAYTPKSKTSLHYQGHYTQPAAMKASSTAPSRHGAFGKSG</sequence>
<feature type="region of interest" description="Disordered" evidence="1">
    <location>
        <begin position="90"/>
        <end position="112"/>
    </location>
</feature>
<name>A0A4V1Q3I4_9AGAR</name>
<feature type="compositionally biased region" description="Low complexity" evidence="1">
    <location>
        <begin position="280"/>
        <end position="289"/>
    </location>
</feature>
<feature type="compositionally biased region" description="Polar residues" evidence="1">
    <location>
        <begin position="250"/>
        <end position="268"/>
    </location>
</feature>
<comment type="caution">
    <text evidence="2">The sequence shown here is derived from an EMBL/GenBank/DDBJ whole genome shotgun (WGS) entry which is preliminary data.</text>
</comment>
<evidence type="ECO:0000256" key="1">
    <source>
        <dbReference type="SAM" id="MobiDB-lite"/>
    </source>
</evidence>
<feature type="region of interest" description="Disordered" evidence="1">
    <location>
        <begin position="18"/>
        <end position="37"/>
    </location>
</feature>
<evidence type="ECO:0000313" key="3">
    <source>
        <dbReference type="Proteomes" id="UP000290288"/>
    </source>
</evidence>
<gene>
    <name evidence="2" type="ORF">EST38_g7154</name>
</gene>
<feature type="region of interest" description="Disordered" evidence="1">
    <location>
        <begin position="152"/>
        <end position="177"/>
    </location>
</feature>
<reference evidence="2 3" key="1">
    <citation type="submission" date="2019-01" db="EMBL/GenBank/DDBJ databases">
        <title>Draft genome sequence of Psathyrella aberdarensis IHI B618.</title>
        <authorList>
            <person name="Buettner E."/>
            <person name="Kellner H."/>
        </authorList>
    </citation>
    <scope>NUCLEOTIDE SEQUENCE [LARGE SCALE GENOMIC DNA]</scope>
    <source>
        <strain evidence="2 3">IHI B618</strain>
    </source>
</reference>
<organism evidence="2 3">
    <name type="scientific">Candolleomyces aberdarensis</name>
    <dbReference type="NCBI Taxonomy" id="2316362"/>
    <lineage>
        <taxon>Eukaryota</taxon>
        <taxon>Fungi</taxon>
        <taxon>Dikarya</taxon>
        <taxon>Basidiomycota</taxon>
        <taxon>Agaricomycotina</taxon>
        <taxon>Agaricomycetes</taxon>
        <taxon>Agaricomycetidae</taxon>
        <taxon>Agaricales</taxon>
        <taxon>Agaricineae</taxon>
        <taxon>Psathyrellaceae</taxon>
        <taxon>Candolleomyces</taxon>
    </lineage>
</organism>
<feature type="region of interest" description="Disordered" evidence="1">
    <location>
        <begin position="204"/>
        <end position="289"/>
    </location>
</feature>
<dbReference type="EMBL" id="SDEE01000247">
    <property type="protein sequence ID" value="RXW18698.1"/>
    <property type="molecule type" value="Genomic_DNA"/>
</dbReference>
<dbReference type="STRING" id="2316362.A0A4V1Q3I4"/>
<dbReference type="OrthoDB" id="2943086at2759"/>
<dbReference type="AlphaFoldDB" id="A0A4V1Q3I4"/>
<accession>A0A4V1Q3I4</accession>